<comment type="caution">
    <text evidence="1">The sequence shown here is derived from an EMBL/GenBank/DDBJ whole genome shotgun (WGS) entry which is preliminary data.</text>
</comment>
<sequence>MEQTKLTFKIYEPLLDDFEKNIDRLCLKRDAFLNHVLRTEVDYLKKELGSKRQSAAARKFISGELKRLGTHTINVVVDKDVAAMLNEVVDSSNMVRDAFANRLLMFLRCSPKMLNYLDLPLNVRQSNFDYCIDDISTSPLLAMEEIFRDPMYYLRVAIEERNGVGPYMLNLPEKLIGFTCYLSDDQVPGTLEQRAAEELSNELLRQLDKLESLAFIKPLQAISSGVKK</sequence>
<reference evidence="2" key="1">
    <citation type="journal article" date="2019" name="Int. J. Syst. Evol. Microbiol.">
        <title>The Global Catalogue of Microorganisms (GCM) 10K type strain sequencing project: providing services to taxonomists for standard genome sequencing and annotation.</title>
        <authorList>
            <consortium name="The Broad Institute Genomics Platform"/>
            <consortium name="The Broad Institute Genome Sequencing Center for Infectious Disease"/>
            <person name="Wu L."/>
            <person name="Ma J."/>
        </authorList>
    </citation>
    <scope>NUCLEOTIDE SEQUENCE [LARGE SCALE GENOMIC DNA]</scope>
    <source>
        <strain evidence="2">KCTC 42195</strain>
    </source>
</reference>
<protein>
    <submittedName>
        <fullName evidence="1">Uncharacterized protein</fullName>
    </submittedName>
</protein>
<dbReference type="EMBL" id="JBHRYH010000046">
    <property type="protein sequence ID" value="MFC3627775.1"/>
    <property type="molecule type" value="Genomic_DNA"/>
</dbReference>
<evidence type="ECO:0000313" key="1">
    <source>
        <dbReference type="EMBL" id="MFC3627775.1"/>
    </source>
</evidence>
<dbReference type="RefSeq" id="WP_390281770.1">
    <property type="nucleotide sequence ID" value="NZ_JBHRYH010000046.1"/>
</dbReference>
<evidence type="ECO:0000313" key="2">
    <source>
        <dbReference type="Proteomes" id="UP001595636"/>
    </source>
</evidence>
<gene>
    <name evidence="1" type="ORF">ACFOKJ_16760</name>
</gene>
<name>A0ABV7TYI6_9NEIS</name>
<keyword evidence="2" id="KW-1185">Reference proteome</keyword>
<dbReference type="Proteomes" id="UP001595636">
    <property type="component" value="Unassembled WGS sequence"/>
</dbReference>
<accession>A0ABV7TYI6</accession>
<proteinExistence type="predicted"/>
<organism evidence="1 2">
    <name type="scientific">Vogesella amnigena</name>
    <dbReference type="NCBI Taxonomy" id="1507449"/>
    <lineage>
        <taxon>Bacteria</taxon>
        <taxon>Pseudomonadati</taxon>
        <taxon>Pseudomonadota</taxon>
        <taxon>Betaproteobacteria</taxon>
        <taxon>Neisseriales</taxon>
        <taxon>Chromobacteriaceae</taxon>
        <taxon>Vogesella</taxon>
    </lineage>
</organism>